<dbReference type="EMBL" id="VSRR010000954">
    <property type="protein sequence ID" value="MPC21231.1"/>
    <property type="molecule type" value="Genomic_DNA"/>
</dbReference>
<evidence type="ECO:0000313" key="2">
    <source>
        <dbReference type="Proteomes" id="UP000324222"/>
    </source>
</evidence>
<dbReference type="GO" id="GO:0007165">
    <property type="term" value="P:signal transduction"/>
    <property type="evidence" value="ECO:0007669"/>
    <property type="project" value="TreeGrafter"/>
</dbReference>
<organism evidence="1 2">
    <name type="scientific">Portunus trituberculatus</name>
    <name type="common">Swimming crab</name>
    <name type="synonym">Neptunus trituberculatus</name>
    <dbReference type="NCBI Taxonomy" id="210409"/>
    <lineage>
        <taxon>Eukaryota</taxon>
        <taxon>Metazoa</taxon>
        <taxon>Ecdysozoa</taxon>
        <taxon>Arthropoda</taxon>
        <taxon>Crustacea</taxon>
        <taxon>Multicrustacea</taxon>
        <taxon>Malacostraca</taxon>
        <taxon>Eumalacostraca</taxon>
        <taxon>Eucarida</taxon>
        <taxon>Decapoda</taxon>
        <taxon>Pleocyemata</taxon>
        <taxon>Brachyura</taxon>
        <taxon>Eubrachyura</taxon>
        <taxon>Portunoidea</taxon>
        <taxon>Portunidae</taxon>
        <taxon>Portuninae</taxon>
        <taxon>Portunus</taxon>
    </lineage>
</organism>
<proteinExistence type="predicted"/>
<sequence>MEDVELRTKGVTAITGFYDDDDHIYYIVFGMTVQDGSQKEYQEKLQVYQFNVKAEPWAVAVRLLQEVHGLKVQAALQFRNLQDNNLYLAVLSTGAQPIIYWWNWDQLQEWQTLESPPVDSSTSFVVVSLANMENVLCLAYQSILIFYTDDLTGHYSVNFVERTSCHSLSNLQTFSVGQDHFVVYLCLDVATRTHVLQGRRLGLSERKLGERAIGKPDEDDLGTAVEARRHDIARLKDDLAKRPVMTADGTQVWQGPITFAQGVTVTGTTTFTQPLVIQVPQRDFAVLGSFSALKSQIDALEVAVKDVVDSSNRILYFSEDQSFPGPVVSRALQVDTAHIGTLRIGKAEQTVLMMGVDQQINASLAIDTLTARTVTTRPARATINGILTADFMRQSARHQVVTGQHKYKNLSIDGSILPHPTATQNFTINGIPISSLVKRGSSVTFLGPKTIKNLLVVGGVNARLVNGVSIGRVVSLRDLAQRVVYTDVAETQTISGGVTLRDVHVAGNVDVMSLNGVDLRHLDANTVKTTGDFVLRGPVRYMKPLRVTGNMRVPVVNGVKWRDLLDRQSPHKQVLSRFIFTSAFVSHAVVSDNINGLNLSEDVVLVDTTQTIRGRVRFANTVTVTGPSGVLVDEGMTINNVDISRLLDNVANIGVLMVPDPVTFNQPLTVGAGTDRRGVYEAWRWEGCSGDITATKINDLPLEGIEDRYWRKSVPQVVEGPVTLARAEFLDEVTGSSLNGLQMTDFLTYNTSQEISGTYEFMGPVVVQGDLRLGVGSTVNGVDVVALNRTVLSLHGDQTIDSPMVREAPYFRSRWERRSVGGRVTVGYLDLSGTLNGLDPLTDFMRLDRTLQHTSHLNFIGKTVATHVNLAGDLTVASLNGQQVEVAARQLVLRDQNATIRGPHTLHLAQNSTVVHLNVSGTLDGVDVNNLLSRALLKTSPPGTFQEMTGHLHVTGSVTFDNSLTVHTVNGKHFVSHLRNVVPRNYTGVITGTKTFLGPVYVRGNLDAASINGRDLREFASQVFTKTGDQTIRAHYTFASATIDHLTTPIINNINMSQVLLVDKPGYLTGTTTFRAPLTVKGHLTSAATSLAGCDLNRVRDLRVAMINDVLLSDLMVREGKEVQVVNGPKIFSGGLVVNGAINTTNLNGVNVVEMNRSILRLDQPSTINTTVRFAGLVVAERAVGGSVQGHNADNLSRQLKELNATTSAQYRSLLELHNLTDERVTANLAAAQGECRGYDLKKVQCFTKETWHRRVFVIMRLLGVGVFI</sequence>
<keyword evidence="2" id="KW-1185">Reference proteome</keyword>
<dbReference type="OrthoDB" id="6355002at2759"/>
<reference evidence="1" key="1">
    <citation type="submission" date="2019-05" db="EMBL/GenBank/DDBJ databases">
        <title>Another draft genome of Portunus trituberculatus and its Hox gene families provides insights of decapod evolution.</title>
        <authorList>
            <person name="Jeong J.-H."/>
            <person name="Song I."/>
            <person name="Kim S."/>
            <person name="Choi T."/>
            <person name="Kim D."/>
            <person name="Ryu S."/>
            <person name="Kim W."/>
        </authorList>
    </citation>
    <scope>NUCLEOTIDE SEQUENCE [LARGE SCALE GENOMIC DNA]</scope>
    <source>
        <tissue evidence="1">Muscle</tissue>
    </source>
</reference>
<name>A0A5B7DI69_PORTR</name>
<accession>A0A5B7DI69</accession>
<gene>
    <name evidence="1" type="ORF">E2C01_014208</name>
</gene>
<dbReference type="AlphaFoldDB" id="A0A5B7DI69"/>
<evidence type="ECO:0000313" key="1">
    <source>
        <dbReference type="EMBL" id="MPC21231.1"/>
    </source>
</evidence>
<dbReference type="Proteomes" id="UP000324222">
    <property type="component" value="Unassembled WGS sequence"/>
</dbReference>
<dbReference type="PANTHER" id="PTHR15261">
    <property type="entry name" value="THROMBOSPONDIN-TYPE LAMININ G DOMAIN AND EAR REPEAT-CONTAINING"/>
    <property type="match status" value="1"/>
</dbReference>
<comment type="caution">
    <text evidence="1">The sequence shown here is derived from an EMBL/GenBank/DDBJ whole genome shotgun (WGS) entry which is preliminary data.</text>
</comment>
<protein>
    <submittedName>
        <fullName evidence="1">Uncharacterized protein</fullName>
    </submittedName>
</protein>
<dbReference type="PANTHER" id="PTHR15261:SF4">
    <property type="entry name" value="THROMBOSPONDIN-TYPE LAMININ G DOMAIN AND EAR REPEAT-CONTAINING PROTEIN"/>
    <property type="match status" value="1"/>
</dbReference>